<protein>
    <recommendedName>
        <fullName evidence="6">DUF4283 domain-containing protein</fullName>
    </recommendedName>
</protein>
<accession>A0AAW1VME8</accession>
<feature type="region of interest" description="Disordered" evidence="1">
    <location>
        <begin position="256"/>
        <end position="290"/>
    </location>
</feature>
<proteinExistence type="predicted"/>
<keyword evidence="5" id="KW-1185">Reference proteome</keyword>
<comment type="caution">
    <text evidence="4">The sequence shown here is derived from an EMBL/GenBank/DDBJ whole genome shotgun (WGS) entry which is preliminary data.</text>
</comment>
<dbReference type="InterPro" id="IPR025558">
    <property type="entry name" value="DUF4283"/>
</dbReference>
<dbReference type="Pfam" id="PF14111">
    <property type="entry name" value="DUF4283"/>
    <property type="match status" value="1"/>
</dbReference>
<feature type="domain" description="Zinc knuckle CX2CX4HX4C" evidence="3">
    <location>
        <begin position="175"/>
        <end position="221"/>
    </location>
</feature>
<feature type="region of interest" description="Disordered" evidence="1">
    <location>
        <begin position="303"/>
        <end position="325"/>
    </location>
</feature>
<dbReference type="EMBL" id="JBEDUW010000231">
    <property type="protein sequence ID" value="KAK9903195.1"/>
    <property type="molecule type" value="Genomic_DNA"/>
</dbReference>
<feature type="domain" description="DUF4283" evidence="2">
    <location>
        <begin position="38"/>
        <end position="113"/>
    </location>
</feature>
<gene>
    <name evidence="4" type="ORF">M0R45_001160</name>
</gene>
<evidence type="ECO:0000313" key="4">
    <source>
        <dbReference type="EMBL" id="KAK9903195.1"/>
    </source>
</evidence>
<dbReference type="AlphaFoldDB" id="A0AAW1VME8"/>
<evidence type="ECO:0008006" key="6">
    <source>
        <dbReference type="Google" id="ProtNLM"/>
    </source>
</evidence>
<dbReference type="InterPro" id="IPR040256">
    <property type="entry name" value="At4g02000-like"/>
</dbReference>
<reference evidence="4 5" key="1">
    <citation type="journal article" date="2023" name="G3 (Bethesda)">
        <title>A chromosome-length genome assembly and annotation of blackberry (Rubus argutus, cv. 'Hillquist').</title>
        <authorList>
            <person name="Bruna T."/>
            <person name="Aryal R."/>
            <person name="Dudchenko O."/>
            <person name="Sargent D.J."/>
            <person name="Mead D."/>
            <person name="Buti M."/>
            <person name="Cavallini A."/>
            <person name="Hytonen T."/>
            <person name="Andres J."/>
            <person name="Pham M."/>
            <person name="Weisz D."/>
            <person name="Mascagni F."/>
            <person name="Usai G."/>
            <person name="Natali L."/>
            <person name="Bassil N."/>
            <person name="Fernandez G.E."/>
            <person name="Lomsadze A."/>
            <person name="Armour M."/>
            <person name="Olukolu B."/>
            <person name="Poorten T."/>
            <person name="Britton C."/>
            <person name="Davik J."/>
            <person name="Ashrafi H."/>
            <person name="Aiden E.L."/>
            <person name="Borodovsky M."/>
            <person name="Worthington M."/>
        </authorList>
    </citation>
    <scope>NUCLEOTIDE SEQUENCE [LARGE SCALE GENOMIC DNA]</scope>
    <source>
        <strain evidence="4">PI 553951</strain>
    </source>
</reference>
<evidence type="ECO:0000259" key="3">
    <source>
        <dbReference type="Pfam" id="PF14392"/>
    </source>
</evidence>
<evidence type="ECO:0000313" key="5">
    <source>
        <dbReference type="Proteomes" id="UP001457282"/>
    </source>
</evidence>
<dbReference type="PANTHER" id="PTHR31286">
    <property type="entry name" value="GLYCINE-RICH CELL WALL STRUCTURAL PROTEIN 1.8-LIKE"/>
    <property type="match status" value="1"/>
</dbReference>
<dbReference type="PANTHER" id="PTHR31286:SF167">
    <property type="entry name" value="OS09G0268800 PROTEIN"/>
    <property type="match status" value="1"/>
</dbReference>
<dbReference type="InterPro" id="IPR025836">
    <property type="entry name" value="Zn_knuckle_CX2CX4HX4C"/>
</dbReference>
<name>A0AAW1VME8_RUBAR</name>
<dbReference type="Proteomes" id="UP001457282">
    <property type="component" value="Unassembled WGS sequence"/>
</dbReference>
<organism evidence="4 5">
    <name type="scientific">Rubus argutus</name>
    <name type="common">Southern blackberry</name>
    <dbReference type="NCBI Taxonomy" id="59490"/>
    <lineage>
        <taxon>Eukaryota</taxon>
        <taxon>Viridiplantae</taxon>
        <taxon>Streptophyta</taxon>
        <taxon>Embryophyta</taxon>
        <taxon>Tracheophyta</taxon>
        <taxon>Spermatophyta</taxon>
        <taxon>Magnoliopsida</taxon>
        <taxon>eudicotyledons</taxon>
        <taxon>Gunneridae</taxon>
        <taxon>Pentapetalae</taxon>
        <taxon>rosids</taxon>
        <taxon>fabids</taxon>
        <taxon>Rosales</taxon>
        <taxon>Rosaceae</taxon>
        <taxon>Rosoideae</taxon>
        <taxon>Rosoideae incertae sedis</taxon>
        <taxon>Rubus</taxon>
    </lineage>
</organism>
<dbReference type="Pfam" id="PF14392">
    <property type="entry name" value="zf-CCHC_4"/>
    <property type="match status" value="1"/>
</dbReference>
<evidence type="ECO:0000259" key="2">
    <source>
        <dbReference type="Pfam" id="PF14111"/>
    </source>
</evidence>
<evidence type="ECO:0000256" key="1">
    <source>
        <dbReference type="SAM" id="MobiDB-lite"/>
    </source>
</evidence>
<sequence length="434" mass="48134">MEEMGRRFAGSLVLSEREAKGLRIGGRAVQAATRVWFALVCKVVTQRSFRRRSFIDLFSRLWGGERGVSISDVEDDRFLVRFSCEEDLVRVLDKEPWDFDRSLIVMGRLKESESVMDVELSTALFWVQAHGVPFRYRIPEVAMDIGGLLGEFKDVTSASDGNCFGRFLRIRVRLDVSLALLRRTVVDFQEKGEQLIEFKYERLPEFCQECGVIGHPTRICDEKLGIKGKLDSDRPFLLTLRAETDLYGNRLGSRVGRGRSEASLSGDGSEGGSGSQSWVRNAGGSGLERSGRQVVPHGLLQLEGPTQDTASSPVKVGSQKDPVEEERDRAAVIASSDAGVGGSVLQSAEKMVVDRPSEGFKNKDVVRLGEVMRATFGSSSLVERQDSASFSAGQVKATGLDVKVVKTDPIMLFSVVVTKLVMTRFEWAHEKWLR</sequence>